<accession>A0ABD2AEY1</accession>
<sequence length="100" mass="11538">MFLRGRKNVEHLGTSKGSTKQASKQATASKQQQAIVAFYVARALRIYRMLTVKRLLQQSGQNDLTFVEQGLNEYPDIRLGYSRFVYTKIRAMRALVYVYT</sequence>
<feature type="region of interest" description="Disordered" evidence="1">
    <location>
        <begin position="1"/>
        <end position="26"/>
    </location>
</feature>
<proteinExistence type="predicted"/>
<keyword evidence="3" id="KW-1185">Reference proteome</keyword>
<evidence type="ECO:0000256" key="1">
    <source>
        <dbReference type="SAM" id="MobiDB-lite"/>
    </source>
</evidence>
<evidence type="ECO:0000313" key="2">
    <source>
        <dbReference type="EMBL" id="KAL2719176.1"/>
    </source>
</evidence>
<gene>
    <name evidence="2" type="ORF">V1478_011595</name>
</gene>
<name>A0ABD2AEY1_VESSQ</name>
<protein>
    <submittedName>
        <fullName evidence="2">Uncharacterized protein</fullName>
    </submittedName>
</protein>
<comment type="caution">
    <text evidence="2">The sequence shown here is derived from an EMBL/GenBank/DDBJ whole genome shotgun (WGS) entry which is preliminary data.</text>
</comment>
<dbReference type="Proteomes" id="UP001607302">
    <property type="component" value="Unassembled WGS sequence"/>
</dbReference>
<reference evidence="2 3" key="1">
    <citation type="journal article" date="2024" name="Ann. Entomol. Soc. Am.">
        <title>Genomic analyses of the southern and eastern yellowjacket wasps (Hymenoptera: Vespidae) reveal evolutionary signatures of social life.</title>
        <authorList>
            <person name="Catto M.A."/>
            <person name="Caine P.B."/>
            <person name="Orr S.E."/>
            <person name="Hunt B.G."/>
            <person name="Goodisman M.A.D."/>
        </authorList>
    </citation>
    <scope>NUCLEOTIDE SEQUENCE [LARGE SCALE GENOMIC DNA]</scope>
    <source>
        <strain evidence="2">233</strain>
        <tissue evidence="2">Head and thorax</tissue>
    </source>
</reference>
<evidence type="ECO:0000313" key="3">
    <source>
        <dbReference type="Proteomes" id="UP001607302"/>
    </source>
</evidence>
<organism evidence="2 3">
    <name type="scientific">Vespula squamosa</name>
    <name type="common">Southern yellow jacket</name>
    <name type="synonym">Wasp</name>
    <dbReference type="NCBI Taxonomy" id="30214"/>
    <lineage>
        <taxon>Eukaryota</taxon>
        <taxon>Metazoa</taxon>
        <taxon>Ecdysozoa</taxon>
        <taxon>Arthropoda</taxon>
        <taxon>Hexapoda</taxon>
        <taxon>Insecta</taxon>
        <taxon>Pterygota</taxon>
        <taxon>Neoptera</taxon>
        <taxon>Endopterygota</taxon>
        <taxon>Hymenoptera</taxon>
        <taxon>Apocrita</taxon>
        <taxon>Aculeata</taxon>
        <taxon>Vespoidea</taxon>
        <taxon>Vespidae</taxon>
        <taxon>Vespinae</taxon>
        <taxon>Vespula</taxon>
    </lineage>
</organism>
<dbReference type="EMBL" id="JAUDFV010000151">
    <property type="protein sequence ID" value="KAL2719176.1"/>
    <property type="molecule type" value="Genomic_DNA"/>
</dbReference>
<dbReference type="AlphaFoldDB" id="A0ABD2AEY1"/>